<reference evidence="4" key="1">
    <citation type="journal article" date="2011" name="Genome Res.">
        <title>Phylogeny-wide analysis of social amoeba genomes highlights ancient origins for complex intercellular communication.</title>
        <authorList>
            <person name="Heidel A.J."/>
            <person name="Lawal H.M."/>
            <person name="Felder M."/>
            <person name="Schilde C."/>
            <person name="Helps N.R."/>
            <person name="Tunggal B."/>
            <person name="Rivero F."/>
            <person name="John U."/>
            <person name="Schleicher M."/>
            <person name="Eichinger L."/>
            <person name="Platzer M."/>
            <person name="Noegel A.A."/>
            <person name="Schaap P."/>
            <person name="Gloeckner G."/>
        </authorList>
    </citation>
    <scope>NUCLEOTIDE SEQUENCE [LARGE SCALE GENOMIC DNA]</scope>
    <source>
        <strain evidence="4">SH3</strain>
    </source>
</reference>
<feature type="compositionally biased region" description="Low complexity" evidence="1">
    <location>
        <begin position="184"/>
        <end position="193"/>
    </location>
</feature>
<evidence type="ECO:0000313" key="4">
    <source>
        <dbReference type="Proteomes" id="UP000007797"/>
    </source>
</evidence>
<proteinExistence type="predicted"/>
<feature type="chain" id="PRO_5003320003" evidence="2">
    <location>
        <begin position="24"/>
        <end position="212"/>
    </location>
</feature>
<dbReference type="EMBL" id="GL883024">
    <property type="protein sequence ID" value="EGG16227.1"/>
    <property type="molecule type" value="Genomic_DNA"/>
</dbReference>
<name>F4Q745_CACFS</name>
<dbReference type="GeneID" id="14868373"/>
<evidence type="ECO:0000313" key="3">
    <source>
        <dbReference type="EMBL" id="EGG16227.1"/>
    </source>
</evidence>
<dbReference type="RefSeq" id="XP_004354611.1">
    <property type="nucleotide sequence ID" value="XM_004354559.1"/>
</dbReference>
<evidence type="ECO:0000256" key="2">
    <source>
        <dbReference type="SAM" id="SignalP"/>
    </source>
</evidence>
<accession>F4Q745</accession>
<sequence length="212" mass="21124">MNRIYIFIAIAMMMAFLAFSINAEQQQLNNDNEIIQTTKNFTVEDTTDKLTSAGFSGKGSGGVFDTASASSGSGSGSGKSSGCDDGERHTTSTRSTFNEETTDRITSGSAGKTSSGTSAVSSGSGTSGSGSGSGSGTSASSGSGSGSGSSSGCDDGGRHSSTGSRTTDPLTDHPSGKSNLIDMSIDSGDFSSSSSPILPSLLFIIVVAINLI</sequence>
<feature type="compositionally biased region" description="Gly residues" evidence="1">
    <location>
        <begin position="125"/>
        <end position="135"/>
    </location>
</feature>
<protein>
    <submittedName>
        <fullName evidence="3">Uncharacterized protein</fullName>
    </submittedName>
</protein>
<organism evidence="3 4">
    <name type="scientific">Cavenderia fasciculata</name>
    <name type="common">Slime mold</name>
    <name type="synonym">Dictyostelium fasciculatum</name>
    <dbReference type="NCBI Taxonomy" id="261658"/>
    <lineage>
        <taxon>Eukaryota</taxon>
        <taxon>Amoebozoa</taxon>
        <taxon>Evosea</taxon>
        <taxon>Eumycetozoa</taxon>
        <taxon>Dictyostelia</taxon>
        <taxon>Acytosteliales</taxon>
        <taxon>Cavenderiaceae</taxon>
        <taxon>Cavenderia</taxon>
    </lineage>
</organism>
<dbReference type="Proteomes" id="UP000007797">
    <property type="component" value="Unassembled WGS sequence"/>
</dbReference>
<dbReference type="KEGG" id="dfa:DFA_09257"/>
<dbReference type="AlphaFoldDB" id="F4Q745"/>
<feature type="compositionally biased region" description="Low complexity" evidence="1">
    <location>
        <begin position="106"/>
        <end position="124"/>
    </location>
</feature>
<feature type="compositionally biased region" description="Polar residues" evidence="1">
    <location>
        <begin position="159"/>
        <end position="169"/>
    </location>
</feature>
<feature type="region of interest" description="Disordered" evidence="1">
    <location>
        <begin position="66"/>
        <end position="193"/>
    </location>
</feature>
<feature type="signal peptide" evidence="2">
    <location>
        <begin position="1"/>
        <end position="23"/>
    </location>
</feature>
<keyword evidence="2" id="KW-0732">Signal</keyword>
<evidence type="ECO:0000256" key="1">
    <source>
        <dbReference type="SAM" id="MobiDB-lite"/>
    </source>
</evidence>
<keyword evidence="4" id="KW-1185">Reference proteome</keyword>
<gene>
    <name evidence="3" type="ORF">DFA_09257</name>
</gene>